<organism evidence="2 3">
    <name type="scientific">Simplicispira suum</name>
    <dbReference type="NCBI Taxonomy" id="2109915"/>
    <lineage>
        <taxon>Bacteria</taxon>
        <taxon>Pseudomonadati</taxon>
        <taxon>Pseudomonadota</taxon>
        <taxon>Betaproteobacteria</taxon>
        <taxon>Burkholderiales</taxon>
        <taxon>Comamonadaceae</taxon>
        <taxon>Simplicispira</taxon>
    </lineage>
</organism>
<name>A0A2S0MWJ8_9BURK</name>
<accession>A0A2S0MWJ8</accession>
<sequence length="130" mass="14381">MQVGTKVAESQKSQPAANDAALDPDSYCWPHSSAWNTSEIALFNRRAALFVRRGADEAQAEKLADRLVTRDREDDDRRLCLECRHLQGATPWRCGNWCMAGVAVRSGDAGLARDMVMLLQRCPGAHSIPL</sequence>
<dbReference type="AlphaFoldDB" id="A0A2S0MWJ8"/>
<dbReference type="KEGG" id="simp:C6571_02325"/>
<proteinExistence type="predicted"/>
<protein>
    <submittedName>
        <fullName evidence="2">Uncharacterized protein</fullName>
    </submittedName>
</protein>
<evidence type="ECO:0000313" key="3">
    <source>
        <dbReference type="Proteomes" id="UP000239326"/>
    </source>
</evidence>
<keyword evidence="3" id="KW-1185">Reference proteome</keyword>
<reference evidence="2 3" key="1">
    <citation type="submission" date="2018-03" db="EMBL/GenBank/DDBJ databases">
        <title>Genome sequencing of Simplicispira sp.</title>
        <authorList>
            <person name="Kim S.-J."/>
            <person name="Heo J."/>
            <person name="Kwon S.-W."/>
        </authorList>
    </citation>
    <scope>NUCLEOTIDE SEQUENCE [LARGE SCALE GENOMIC DNA]</scope>
    <source>
        <strain evidence="2 3">SC1-8</strain>
    </source>
</reference>
<feature type="region of interest" description="Disordered" evidence="1">
    <location>
        <begin position="1"/>
        <end position="20"/>
    </location>
</feature>
<evidence type="ECO:0000256" key="1">
    <source>
        <dbReference type="SAM" id="MobiDB-lite"/>
    </source>
</evidence>
<evidence type="ECO:0000313" key="2">
    <source>
        <dbReference type="EMBL" id="AVO40270.1"/>
    </source>
</evidence>
<dbReference type="EMBL" id="CP027669">
    <property type="protein sequence ID" value="AVO40270.1"/>
    <property type="molecule type" value="Genomic_DNA"/>
</dbReference>
<gene>
    <name evidence="2" type="ORF">C6571_02325</name>
</gene>
<dbReference type="Proteomes" id="UP000239326">
    <property type="component" value="Chromosome"/>
</dbReference>